<evidence type="ECO:0000256" key="2">
    <source>
        <dbReference type="ARBA" id="ARBA00022679"/>
    </source>
</evidence>
<dbReference type="SUPFAM" id="SSF53613">
    <property type="entry name" value="Ribokinase-like"/>
    <property type="match status" value="1"/>
</dbReference>
<dbReference type="Gene3D" id="3.40.1190.20">
    <property type="match status" value="1"/>
</dbReference>
<dbReference type="GO" id="GO:0016301">
    <property type="term" value="F:kinase activity"/>
    <property type="evidence" value="ECO:0007669"/>
    <property type="project" value="UniProtKB-KW"/>
</dbReference>
<reference evidence="5 6" key="1">
    <citation type="submission" date="2019-08" db="EMBL/GenBank/DDBJ databases">
        <title>In-depth cultivation of the pig gut microbiome towards novel bacterial diversity and tailored functional studies.</title>
        <authorList>
            <person name="Wylensek D."/>
            <person name="Hitch T.C.A."/>
            <person name="Clavel T."/>
        </authorList>
    </citation>
    <scope>NUCLEOTIDE SEQUENCE [LARGE SCALE GENOMIC DNA]</scope>
    <source>
        <strain evidence="5 6">MUC/MUC-530-WT-4D</strain>
    </source>
</reference>
<dbReference type="InterPro" id="IPR050306">
    <property type="entry name" value="PfkB_Carbo_kinase"/>
</dbReference>
<comment type="similarity">
    <text evidence="1">Belongs to the carbohydrate kinase PfkB family.</text>
</comment>
<comment type="caution">
    <text evidence="5">The sequence shown here is derived from an EMBL/GenBank/DDBJ whole genome shotgun (WGS) entry which is preliminary data.</text>
</comment>
<proteinExistence type="inferred from homology"/>
<gene>
    <name evidence="5" type="ORF">FYJ75_09255</name>
</gene>
<dbReference type="CDD" id="cd01167">
    <property type="entry name" value="bac_FRK"/>
    <property type="match status" value="1"/>
</dbReference>
<organism evidence="5 6">
    <name type="scientific">Roseburia porci</name>
    <dbReference type="NCBI Taxonomy" id="2605790"/>
    <lineage>
        <taxon>Bacteria</taxon>
        <taxon>Bacillati</taxon>
        <taxon>Bacillota</taxon>
        <taxon>Clostridia</taxon>
        <taxon>Lachnospirales</taxon>
        <taxon>Lachnospiraceae</taxon>
        <taxon>Roseburia</taxon>
    </lineage>
</organism>
<dbReference type="Pfam" id="PF00294">
    <property type="entry name" value="PfkB"/>
    <property type="match status" value="1"/>
</dbReference>
<evidence type="ECO:0000259" key="4">
    <source>
        <dbReference type="Pfam" id="PF00294"/>
    </source>
</evidence>
<evidence type="ECO:0000256" key="3">
    <source>
        <dbReference type="ARBA" id="ARBA00022777"/>
    </source>
</evidence>
<keyword evidence="2" id="KW-0808">Transferase</keyword>
<dbReference type="Proteomes" id="UP000474024">
    <property type="component" value="Unassembled WGS sequence"/>
</dbReference>
<evidence type="ECO:0000313" key="6">
    <source>
        <dbReference type="Proteomes" id="UP000474024"/>
    </source>
</evidence>
<dbReference type="PANTHER" id="PTHR43085:SF54">
    <property type="entry name" value="PUTATIVE-RELATED"/>
    <property type="match status" value="1"/>
</dbReference>
<dbReference type="RefSeq" id="WP_154430172.1">
    <property type="nucleotide sequence ID" value="NZ_VUNI01000015.1"/>
</dbReference>
<dbReference type="InterPro" id="IPR011611">
    <property type="entry name" value="PfkB_dom"/>
</dbReference>
<dbReference type="InterPro" id="IPR029056">
    <property type="entry name" value="Ribokinase-like"/>
</dbReference>
<dbReference type="EMBL" id="VUNI01000015">
    <property type="protein sequence ID" value="MST75209.1"/>
    <property type="molecule type" value="Genomic_DNA"/>
</dbReference>
<name>A0A6L5YTA0_9FIRM</name>
<accession>A0A6L5YTA0</accession>
<keyword evidence="6" id="KW-1185">Reference proteome</keyword>
<keyword evidence="3 5" id="KW-0418">Kinase</keyword>
<dbReference type="PANTHER" id="PTHR43085">
    <property type="entry name" value="HEXOKINASE FAMILY MEMBER"/>
    <property type="match status" value="1"/>
</dbReference>
<evidence type="ECO:0000256" key="1">
    <source>
        <dbReference type="ARBA" id="ARBA00010688"/>
    </source>
</evidence>
<feature type="domain" description="Carbohydrate kinase PfkB" evidence="4">
    <location>
        <begin position="1"/>
        <end position="312"/>
    </location>
</feature>
<dbReference type="AlphaFoldDB" id="A0A6L5YTA0"/>
<evidence type="ECO:0000313" key="5">
    <source>
        <dbReference type="EMBL" id="MST75209.1"/>
    </source>
</evidence>
<sequence>MKKIMAIGEALIDFIPEESGKAMKDVCGFQPAVGGAPANVCGAYRKLGGPAEMITQLGDDPFGDKIIQEFLHYDIGTAHVLRTDEANTSLAFVALKDDGNREFSFYRKPGADMLMSADVIRKEWFTDSAVLHFCSVSLGDFPMKDAHKKAIKYAKEAGAIISFDPNIRLPLWKNAEDLKAAILEFIPKAHILKVSDEEIEFITGKKTVEEAKDQLFTGDVQMVVYTKGADGAECYTRNAKASAKGHKVDAFDTTGAGDAFIGSFLYQLSADGIDACSLADVSAEKMETYLEFSNRYCAKSVLKAGAIASYPTMDEM</sequence>
<protein>
    <submittedName>
        <fullName evidence="5">Carbohydrate kinase</fullName>
    </submittedName>
</protein>